<evidence type="ECO:0000313" key="3">
    <source>
        <dbReference type="Proteomes" id="UP000297626"/>
    </source>
</evidence>
<dbReference type="RefSeq" id="WP_134529664.1">
    <property type="nucleotide sequence ID" value="NZ_SOHN01000011.1"/>
</dbReference>
<keyword evidence="1" id="KW-1133">Transmembrane helix</keyword>
<organism evidence="2 3">
    <name type="scientific">Cryobacterium serini</name>
    <dbReference type="NCBI Taxonomy" id="1259201"/>
    <lineage>
        <taxon>Bacteria</taxon>
        <taxon>Bacillati</taxon>
        <taxon>Actinomycetota</taxon>
        <taxon>Actinomycetes</taxon>
        <taxon>Micrococcales</taxon>
        <taxon>Microbacteriaceae</taxon>
        <taxon>Cryobacterium</taxon>
    </lineage>
</organism>
<name>A0A4R9BNW5_9MICO</name>
<dbReference type="AlphaFoldDB" id="A0A4R9BNW5"/>
<keyword evidence="3" id="KW-1185">Reference proteome</keyword>
<evidence type="ECO:0000256" key="1">
    <source>
        <dbReference type="SAM" id="Phobius"/>
    </source>
</evidence>
<accession>A0A4R9BNW5</accession>
<protein>
    <submittedName>
        <fullName evidence="2">Uncharacterized protein</fullName>
    </submittedName>
</protein>
<sequence length="217" mass="23486">MQHKKRRHISRLLARLRERRSNEAGYTLVEVLIYSSLMVLIFTLVGGILLNAMESEQKVLASADANGVSQLIVTSISSGMRNATQLDLPENTPDDPDDQLLVLTTVSSDPAQTAADRVCQAWFYTEENGGAMYYQRGATPEAINATSVDNLTGWTLLGSGLFPNGQPIFSGANTVNPAITLNFMINADGDGSPALISTAFKTRQGPSTETARCFEIE</sequence>
<dbReference type="EMBL" id="SOHN01000011">
    <property type="protein sequence ID" value="TFD87758.1"/>
    <property type="molecule type" value="Genomic_DNA"/>
</dbReference>
<keyword evidence="1" id="KW-0472">Membrane</keyword>
<comment type="caution">
    <text evidence="2">The sequence shown here is derived from an EMBL/GenBank/DDBJ whole genome shotgun (WGS) entry which is preliminary data.</text>
</comment>
<proteinExistence type="predicted"/>
<keyword evidence="1" id="KW-0812">Transmembrane</keyword>
<gene>
    <name evidence="2" type="ORF">E3T51_09800</name>
</gene>
<reference evidence="2 3" key="1">
    <citation type="submission" date="2019-03" db="EMBL/GenBank/DDBJ databases">
        <title>Genomics of glacier-inhabiting Cryobacterium strains.</title>
        <authorList>
            <person name="Liu Q."/>
            <person name="Xin Y.-H."/>
        </authorList>
    </citation>
    <scope>NUCLEOTIDE SEQUENCE [LARGE SCALE GENOMIC DNA]</scope>
    <source>
        <strain evidence="2 3">Sr54</strain>
    </source>
</reference>
<evidence type="ECO:0000313" key="2">
    <source>
        <dbReference type="EMBL" id="TFD87758.1"/>
    </source>
</evidence>
<dbReference type="Proteomes" id="UP000297626">
    <property type="component" value="Unassembled WGS sequence"/>
</dbReference>
<feature type="transmembrane region" description="Helical" evidence="1">
    <location>
        <begin position="25"/>
        <end position="50"/>
    </location>
</feature>